<organism evidence="2 3">
    <name type="scientific">Solanum verrucosum</name>
    <dbReference type="NCBI Taxonomy" id="315347"/>
    <lineage>
        <taxon>Eukaryota</taxon>
        <taxon>Viridiplantae</taxon>
        <taxon>Streptophyta</taxon>
        <taxon>Embryophyta</taxon>
        <taxon>Tracheophyta</taxon>
        <taxon>Spermatophyta</taxon>
        <taxon>Magnoliopsida</taxon>
        <taxon>eudicotyledons</taxon>
        <taxon>Gunneridae</taxon>
        <taxon>Pentapetalae</taxon>
        <taxon>asterids</taxon>
        <taxon>lamiids</taxon>
        <taxon>Solanales</taxon>
        <taxon>Solanaceae</taxon>
        <taxon>Solanoideae</taxon>
        <taxon>Solaneae</taxon>
        <taxon>Solanum</taxon>
    </lineage>
</organism>
<dbReference type="AlphaFoldDB" id="A0AAF0U244"/>
<dbReference type="EMBL" id="CP133618">
    <property type="protein sequence ID" value="WMV37885.1"/>
    <property type="molecule type" value="Genomic_DNA"/>
</dbReference>
<evidence type="ECO:0000256" key="1">
    <source>
        <dbReference type="SAM" id="MobiDB-lite"/>
    </source>
</evidence>
<proteinExistence type="predicted"/>
<feature type="compositionally biased region" description="Basic and acidic residues" evidence="1">
    <location>
        <begin position="1"/>
        <end position="10"/>
    </location>
</feature>
<sequence>MLKATDERQQSRPKGGLPNASVIPSNVVE</sequence>
<accession>A0AAF0U244</accession>
<gene>
    <name evidence="2" type="ORF">MTR67_031270</name>
</gene>
<protein>
    <submittedName>
        <fullName evidence="2">Uncharacterized protein</fullName>
    </submittedName>
</protein>
<name>A0AAF0U244_SOLVR</name>
<evidence type="ECO:0000313" key="3">
    <source>
        <dbReference type="Proteomes" id="UP001234989"/>
    </source>
</evidence>
<feature type="region of interest" description="Disordered" evidence="1">
    <location>
        <begin position="1"/>
        <end position="29"/>
    </location>
</feature>
<keyword evidence="3" id="KW-1185">Reference proteome</keyword>
<dbReference type="Proteomes" id="UP001234989">
    <property type="component" value="Chromosome 7"/>
</dbReference>
<evidence type="ECO:0000313" key="2">
    <source>
        <dbReference type="EMBL" id="WMV37885.1"/>
    </source>
</evidence>
<reference evidence="2" key="1">
    <citation type="submission" date="2023-08" db="EMBL/GenBank/DDBJ databases">
        <title>A de novo genome assembly of Solanum verrucosum Schlechtendal, a Mexican diploid species geographically isolated from the other diploid A-genome species in potato relatives.</title>
        <authorList>
            <person name="Hosaka K."/>
        </authorList>
    </citation>
    <scope>NUCLEOTIDE SEQUENCE</scope>
    <source>
        <tissue evidence="2">Young leaves</tissue>
    </source>
</reference>